<protein>
    <submittedName>
        <fullName evidence="2">SAM domain-containing protein</fullName>
    </submittedName>
</protein>
<feature type="compositionally biased region" description="Basic and acidic residues" evidence="1">
    <location>
        <begin position="54"/>
        <end position="70"/>
    </location>
</feature>
<organism evidence="2 3">
    <name type="scientific">Caerostris extrusa</name>
    <name type="common">Bark spider</name>
    <name type="synonym">Caerostris bankana</name>
    <dbReference type="NCBI Taxonomy" id="172846"/>
    <lineage>
        <taxon>Eukaryota</taxon>
        <taxon>Metazoa</taxon>
        <taxon>Ecdysozoa</taxon>
        <taxon>Arthropoda</taxon>
        <taxon>Chelicerata</taxon>
        <taxon>Arachnida</taxon>
        <taxon>Araneae</taxon>
        <taxon>Araneomorphae</taxon>
        <taxon>Entelegynae</taxon>
        <taxon>Araneoidea</taxon>
        <taxon>Araneidae</taxon>
        <taxon>Caerostris</taxon>
    </lineage>
</organism>
<proteinExistence type="predicted"/>
<sequence>MTHAEKRLKSQASVDSAKLQAEIEESLNEEAAANLKSAGKSDVPPSDVVLSEETGERIFVRNENDVERPQSKKVAPIPPPKKSDDKIRDGSDASQERN</sequence>
<gene>
    <name evidence="2" type="primary">AVEN_165942_1</name>
    <name evidence="2" type="ORF">CEXT_536431</name>
</gene>
<keyword evidence="3" id="KW-1185">Reference proteome</keyword>
<dbReference type="AlphaFoldDB" id="A0AAV4SDA3"/>
<name>A0AAV4SDA3_CAEEX</name>
<comment type="caution">
    <text evidence="2">The sequence shown here is derived from an EMBL/GenBank/DDBJ whole genome shotgun (WGS) entry which is preliminary data.</text>
</comment>
<evidence type="ECO:0000313" key="3">
    <source>
        <dbReference type="Proteomes" id="UP001054945"/>
    </source>
</evidence>
<dbReference type="EMBL" id="BPLR01009440">
    <property type="protein sequence ID" value="GIY31969.1"/>
    <property type="molecule type" value="Genomic_DNA"/>
</dbReference>
<evidence type="ECO:0000313" key="2">
    <source>
        <dbReference type="EMBL" id="GIY31969.1"/>
    </source>
</evidence>
<dbReference type="Proteomes" id="UP001054945">
    <property type="component" value="Unassembled WGS sequence"/>
</dbReference>
<feature type="compositionally biased region" description="Basic and acidic residues" evidence="1">
    <location>
        <begin position="81"/>
        <end position="98"/>
    </location>
</feature>
<accession>A0AAV4SDA3</accession>
<feature type="region of interest" description="Disordered" evidence="1">
    <location>
        <begin position="35"/>
        <end position="98"/>
    </location>
</feature>
<evidence type="ECO:0000256" key="1">
    <source>
        <dbReference type="SAM" id="MobiDB-lite"/>
    </source>
</evidence>
<reference evidence="2 3" key="1">
    <citation type="submission" date="2021-06" db="EMBL/GenBank/DDBJ databases">
        <title>Caerostris extrusa draft genome.</title>
        <authorList>
            <person name="Kono N."/>
            <person name="Arakawa K."/>
        </authorList>
    </citation>
    <scope>NUCLEOTIDE SEQUENCE [LARGE SCALE GENOMIC DNA]</scope>
</reference>